<feature type="compositionally biased region" description="Low complexity" evidence="11">
    <location>
        <begin position="69"/>
        <end position="112"/>
    </location>
</feature>
<accession>A0A0D6EJJ5</accession>
<sequence>MWPFTSVPSPADPAPPSACPVDHSTREQWLAQNPSARPSTAPLSDPSSEALPPRLSTEREVSTIPRWLPPSQSSSPSSSPSASPSSPAPPSSAAEPPSACPAHSAHVPAPSSVEQAATVPSEPNWVYPSPASFYAALERKQRNPNPNDMGIVVPIHNAVNERVWAQVLDWERRAMGLPEGTETGVKLVSFIGRPKDVSPRARWKTLIGCEAFPSPFFFVEVS</sequence>
<organism evidence="12 13">
    <name type="scientific">Sporidiobolus salmonicolor</name>
    <name type="common">Yeast-like fungus</name>
    <name type="synonym">Sporobolomyces salmonicolor</name>
    <dbReference type="NCBI Taxonomy" id="5005"/>
    <lineage>
        <taxon>Eukaryota</taxon>
        <taxon>Fungi</taxon>
        <taxon>Dikarya</taxon>
        <taxon>Basidiomycota</taxon>
        <taxon>Pucciniomycotina</taxon>
        <taxon>Microbotryomycetes</taxon>
        <taxon>Sporidiobolales</taxon>
        <taxon>Sporidiobolaceae</taxon>
        <taxon>Sporobolomyces</taxon>
    </lineage>
</organism>
<dbReference type="OrthoDB" id="4243at2759"/>
<dbReference type="PANTHER" id="PTHR12743:SF0">
    <property type="entry name" value="HOLOCYTOCHROME C-TYPE SYNTHASE"/>
    <property type="match status" value="1"/>
</dbReference>
<name>A0A0D6EJJ5_SPOSA</name>
<dbReference type="AlphaFoldDB" id="A0A0D6EJJ5"/>
<evidence type="ECO:0000256" key="11">
    <source>
        <dbReference type="SAM" id="MobiDB-lite"/>
    </source>
</evidence>
<keyword evidence="7 10" id="KW-0496">Mitochondrion</keyword>
<feature type="region of interest" description="Disordered" evidence="11">
    <location>
        <begin position="1"/>
        <end position="116"/>
    </location>
</feature>
<dbReference type="InterPro" id="IPR000511">
    <property type="entry name" value="Holocyt_c/c1_synthase"/>
</dbReference>
<evidence type="ECO:0000256" key="2">
    <source>
        <dbReference type="ARBA" id="ARBA00007255"/>
    </source>
</evidence>
<protein>
    <recommendedName>
        <fullName evidence="10">Holocytochrome c-type synthase</fullName>
        <ecNumber evidence="10">4.4.1.17</ecNumber>
    </recommendedName>
</protein>
<dbReference type="PANTHER" id="PTHR12743">
    <property type="entry name" value="CYTOCHROME C1 HEME LYASE"/>
    <property type="match status" value="1"/>
</dbReference>
<comment type="catalytic activity">
    <reaction evidence="10">
        <text>holo-[cytochrome c] = apo-[cytochrome c] + heme b</text>
        <dbReference type="Rhea" id="RHEA:22648"/>
        <dbReference type="Rhea" id="RHEA-COMP:10725"/>
        <dbReference type="Rhea" id="RHEA-COMP:10726"/>
        <dbReference type="ChEBI" id="CHEBI:29950"/>
        <dbReference type="ChEBI" id="CHEBI:60344"/>
        <dbReference type="ChEBI" id="CHEBI:83739"/>
        <dbReference type="EC" id="4.4.1.17"/>
    </reaction>
</comment>
<proteinExistence type="inferred from homology"/>
<evidence type="ECO:0000256" key="6">
    <source>
        <dbReference type="ARBA" id="ARBA00023004"/>
    </source>
</evidence>
<comment type="function">
    <text evidence="10">Lyase that catalyzes the covalent linking of the heme group to the cytochrome C apoprotein to produce the mature functional cytochrome.</text>
</comment>
<evidence type="ECO:0000256" key="5">
    <source>
        <dbReference type="ARBA" id="ARBA00022792"/>
    </source>
</evidence>
<dbReference type="GO" id="GO:0005743">
    <property type="term" value="C:mitochondrial inner membrane"/>
    <property type="evidence" value="ECO:0007669"/>
    <property type="project" value="UniProtKB-SubCell"/>
</dbReference>
<evidence type="ECO:0000256" key="10">
    <source>
        <dbReference type="RuleBase" id="RU363130"/>
    </source>
</evidence>
<dbReference type="GO" id="GO:0046872">
    <property type="term" value="F:metal ion binding"/>
    <property type="evidence" value="ECO:0007669"/>
    <property type="project" value="UniProtKB-KW"/>
</dbReference>
<evidence type="ECO:0000256" key="9">
    <source>
        <dbReference type="ARBA" id="ARBA00023239"/>
    </source>
</evidence>
<evidence type="ECO:0000313" key="13">
    <source>
        <dbReference type="Proteomes" id="UP000243876"/>
    </source>
</evidence>
<keyword evidence="3 10" id="KW-0349">Heme</keyword>
<keyword evidence="5 10" id="KW-0999">Mitochondrion inner membrane</keyword>
<evidence type="ECO:0000256" key="7">
    <source>
        <dbReference type="ARBA" id="ARBA00023128"/>
    </source>
</evidence>
<feature type="compositionally biased region" description="Polar residues" evidence="11">
    <location>
        <begin position="30"/>
        <end position="47"/>
    </location>
</feature>
<evidence type="ECO:0000256" key="3">
    <source>
        <dbReference type="ARBA" id="ARBA00022617"/>
    </source>
</evidence>
<keyword evidence="6 10" id="KW-0408">Iron</keyword>
<comment type="subcellular location">
    <subcellularLocation>
        <location evidence="1 10">Mitochondrion inner membrane</location>
    </subcellularLocation>
</comment>
<keyword evidence="4 10" id="KW-0479">Metal-binding</keyword>
<evidence type="ECO:0000256" key="4">
    <source>
        <dbReference type="ARBA" id="ARBA00022723"/>
    </source>
</evidence>
<keyword evidence="9 10" id="KW-0456">Lyase</keyword>
<evidence type="ECO:0000256" key="1">
    <source>
        <dbReference type="ARBA" id="ARBA00004273"/>
    </source>
</evidence>
<comment type="similarity">
    <text evidence="2 10">Belongs to the cytochrome c-type heme lyase family.</text>
</comment>
<dbReference type="GO" id="GO:0004408">
    <property type="term" value="F:holocytochrome-c synthase activity"/>
    <property type="evidence" value="ECO:0007669"/>
    <property type="project" value="UniProtKB-EC"/>
</dbReference>
<dbReference type="EC" id="4.4.1.17" evidence="10"/>
<keyword evidence="8 10" id="KW-0472">Membrane</keyword>
<dbReference type="EMBL" id="CENE01000005">
    <property type="protein sequence ID" value="CEQ40162.1"/>
    <property type="molecule type" value="Genomic_DNA"/>
</dbReference>
<dbReference type="Pfam" id="PF01265">
    <property type="entry name" value="Cyto_heme_lyase"/>
    <property type="match status" value="1"/>
</dbReference>
<dbReference type="Proteomes" id="UP000243876">
    <property type="component" value="Unassembled WGS sequence"/>
</dbReference>
<reference evidence="13" key="1">
    <citation type="submission" date="2015-02" db="EMBL/GenBank/DDBJ databases">
        <authorList>
            <person name="Gon?alves P."/>
        </authorList>
    </citation>
    <scope>NUCLEOTIDE SEQUENCE [LARGE SCALE GENOMIC DNA]</scope>
</reference>
<keyword evidence="13" id="KW-1185">Reference proteome</keyword>
<evidence type="ECO:0000313" key="12">
    <source>
        <dbReference type="EMBL" id="CEQ40162.1"/>
    </source>
</evidence>
<gene>
    <name evidence="12" type="primary">SPOSA6832_01746</name>
</gene>
<evidence type="ECO:0000256" key="8">
    <source>
        <dbReference type="ARBA" id="ARBA00023136"/>
    </source>
</evidence>